<evidence type="ECO:0000256" key="3">
    <source>
        <dbReference type="ARBA" id="ARBA00022448"/>
    </source>
</evidence>
<dbReference type="GO" id="GO:0015920">
    <property type="term" value="P:lipopolysaccharide transport"/>
    <property type="evidence" value="ECO:0007669"/>
    <property type="project" value="TreeGrafter"/>
</dbReference>
<dbReference type="Proteomes" id="UP000323274">
    <property type="component" value="Unassembled WGS sequence"/>
</dbReference>
<keyword evidence="6" id="KW-1133">Transmembrane helix</keyword>
<dbReference type="Pfam" id="PF01061">
    <property type="entry name" value="ABC2_membrane"/>
    <property type="match status" value="1"/>
</dbReference>
<dbReference type="RefSeq" id="WP_004902519.1">
    <property type="nucleotide sequence ID" value="NZ_BJJW01000005.1"/>
</dbReference>
<organism evidence="9 10">
    <name type="scientific">Leuconostoc citreum</name>
    <dbReference type="NCBI Taxonomy" id="33964"/>
    <lineage>
        <taxon>Bacteria</taxon>
        <taxon>Bacillati</taxon>
        <taxon>Bacillota</taxon>
        <taxon>Bacilli</taxon>
        <taxon>Lactobacillales</taxon>
        <taxon>Lactobacillaceae</taxon>
        <taxon>Leuconostoc</taxon>
    </lineage>
</organism>
<keyword evidence="3" id="KW-0813">Transport</keyword>
<dbReference type="OMA" id="FVMRTWM"/>
<dbReference type="GO" id="GO:0005886">
    <property type="term" value="C:plasma membrane"/>
    <property type="evidence" value="ECO:0007669"/>
    <property type="project" value="UniProtKB-SubCell"/>
</dbReference>
<sequence>MKEIWLVLREQIKYFPVILRLARYETRAKYMDHSLGVLWDIINPVMQIATYWLVFGVGLRQGGETDGVPYIGWLVIGQAVWLFLNTSFMDATWSIRNNVRQVSKMNFPISIMPSVRTWINVIPFFITLAVGVVIAVLSGVHLTPHAFQFIYYFFAMLVFLHALGIFNATITVLFPDYQQLIQTIMRFVFWFSGAVIDIAQKLGPTHARIGRLIEMNPFYYLIAGVRDSFLSTGWVWDHPSQNIAFWSFVLVVLLLGSHLHLKFRAYFADLV</sequence>
<keyword evidence="5" id="KW-0812">Transmembrane</keyword>
<evidence type="ECO:0000256" key="1">
    <source>
        <dbReference type="ARBA" id="ARBA00004651"/>
    </source>
</evidence>
<dbReference type="PANTHER" id="PTHR30413:SF10">
    <property type="entry name" value="CAPSULE POLYSACCHARIDE EXPORT INNER-MEMBRANE PROTEIN CTRC"/>
    <property type="match status" value="1"/>
</dbReference>
<protein>
    <submittedName>
        <fullName evidence="9">Transport permease protein</fullName>
    </submittedName>
</protein>
<evidence type="ECO:0000256" key="5">
    <source>
        <dbReference type="ARBA" id="ARBA00022692"/>
    </source>
</evidence>
<keyword evidence="4" id="KW-1003">Cell membrane</keyword>
<gene>
    <name evidence="9" type="primary">tagG</name>
    <name evidence="9" type="ORF">LCIT_08170</name>
</gene>
<evidence type="ECO:0000256" key="2">
    <source>
        <dbReference type="ARBA" id="ARBA00007783"/>
    </source>
</evidence>
<evidence type="ECO:0000256" key="7">
    <source>
        <dbReference type="ARBA" id="ARBA00023136"/>
    </source>
</evidence>
<dbReference type="AlphaFoldDB" id="A0A5A5U0Y6"/>
<evidence type="ECO:0000256" key="6">
    <source>
        <dbReference type="ARBA" id="ARBA00022989"/>
    </source>
</evidence>
<name>A0A5A5U0Y6_LEUCI</name>
<dbReference type="GO" id="GO:0140359">
    <property type="term" value="F:ABC-type transporter activity"/>
    <property type="evidence" value="ECO:0007669"/>
    <property type="project" value="InterPro"/>
</dbReference>
<dbReference type="PANTHER" id="PTHR30413">
    <property type="entry name" value="INNER MEMBRANE TRANSPORT PERMEASE"/>
    <property type="match status" value="1"/>
</dbReference>
<reference evidence="9 10" key="1">
    <citation type="submission" date="2019-04" db="EMBL/GenBank/DDBJ databases">
        <title>A pseudo-fructophilic Leuconostoc citreum strain F192-5 isolated from peel of satsuma mandarin: the first report for isolation and characterization of strain-dependent fructophilic-like characteristics.</title>
        <authorList>
            <person name="Maeno S."/>
            <person name="Tanizawa Y."/>
            <person name="Kajikawa A."/>
            <person name="Kanesaki Y."/>
            <person name="Kubota E."/>
            <person name="Arita M."/>
            <person name="Leon D."/>
            <person name="Endo A."/>
        </authorList>
    </citation>
    <scope>NUCLEOTIDE SEQUENCE [LARGE SCALE GENOMIC DNA]</scope>
    <source>
        <strain evidence="9 10">F192-5</strain>
    </source>
</reference>
<accession>A0A5A5U0Y6</accession>
<feature type="domain" description="ABC-2 type transporter transmembrane" evidence="8">
    <location>
        <begin position="20"/>
        <end position="229"/>
    </location>
</feature>
<evidence type="ECO:0000256" key="4">
    <source>
        <dbReference type="ARBA" id="ARBA00022475"/>
    </source>
</evidence>
<keyword evidence="7" id="KW-0472">Membrane</keyword>
<evidence type="ECO:0000313" key="10">
    <source>
        <dbReference type="Proteomes" id="UP000323274"/>
    </source>
</evidence>
<dbReference type="InterPro" id="IPR013525">
    <property type="entry name" value="ABC2_TM"/>
</dbReference>
<comment type="subcellular location">
    <subcellularLocation>
        <location evidence="1">Cell membrane</location>
        <topology evidence="1">Multi-pass membrane protein</topology>
    </subcellularLocation>
</comment>
<comment type="caution">
    <text evidence="9">The sequence shown here is derived from an EMBL/GenBank/DDBJ whole genome shotgun (WGS) entry which is preliminary data.</text>
</comment>
<dbReference type="GeneID" id="61101652"/>
<comment type="similarity">
    <text evidence="2">Belongs to the ABC-2 integral membrane protein family.</text>
</comment>
<evidence type="ECO:0000313" key="9">
    <source>
        <dbReference type="EMBL" id="GDZ83575.1"/>
    </source>
</evidence>
<dbReference type="EMBL" id="BJJW01000005">
    <property type="protein sequence ID" value="GDZ83575.1"/>
    <property type="molecule type" value="Genomic_DNA"/>
</dbReference>
<evidence type="ECO:0000259" key="8">
    <source>
        <dbReference type="Pfam" id="PF01061"/>
    </source>
</evidence>
<proteinExistence type="inferred from homology"/>